<dbReference type="GO" id="GO:0016787">
    <property type="term" value="F:hydrolase activity"/>
    <property type="evidence" value="ECO:0007669"/>
    <property type="project" value="UniProtKB-KW"/>
</dbReference>
<dbReference type="RefSeq" id="WP_023053496.1">
    <property type="nucleotide sequence ID" value="NZ_AWXA01000025.1"/>
</dbReference>
<comment type="similarity">
    <text evidence="1">Belongs to the metallophosphoesterase superfamily. YfcE family.</text>
</comment>
<sequence length="184" mass="20578">MKWIIAADLHGSAYYCRELCRLFREEGGERLLLLGDLLYHGPRNDLPRDYEPKAVINLLNGLKENIVAVRGNCEAEVDQAVLDFPVLASYAYICDGAVTVFATHGHRYNEHNVPPLARGTILLNGHTHVPKCVVHERYVYMNPGSLSLPKEGSRHGYLVWDGAVFTWKDTDGASIMTYHAGQAE</sequence>
<keyword evidence="3" id="KW-0378">Hydrolase</keyword>
<reference evidence="3 4" key="1">
    <citation type="submission" date="2013-09" db="EMBL/GenBank/DDBJ databases">
        <authorList>
            <person name="Durkin A.S."/>
            <person name="Haft D.R."/>
            <person name="McCorrison J."/>
            <person name="Torralba M."/>
            <person name="Gillis M."/>
            <person name="Haft D.H."/>
            <person name="Methe B."/>
            <person name="Sutton G."/>
            <person name="Nelson K.E."/>
        </authorList>
    </citation>
    <scope>NUCLEOTIDE SEQUENCE [LARGE SCALE GENOMIC DNA]</scope>
    <source>
        <strain evidence="3 4">BV3C16-1</strain>
    </source>
</reference>
<evidence type="ECO:0000313" key="3">
    <source>
        <dbReference type="EMBL" id="ERT60282.1"/>
    </source>
</evidence>
<dbReference type="STRING" id="1111454.HMPREF1250_0973"/>
<dbReference type="Gene3D" id="3.60.21.10">
    <property type="match status" value="1"/>
</dbReference>
<dbReference type="SUPFAM" id="SSF56300">
    <property type="entry name" value="Metallo-dependent phosphatases"/>
    <property type="match status" value="1"/>
</dbReference>
<dbReference type="Proteomes" id="UP000017090">
    <property type="component" value="Unassembled WGS sequence"/>
</dbReference>
<evidence type="ECO:0000256" key="1">
    <source>
        <dbReference type="ARBA" id="ARBA00008950"/>
    </source>
</evidence>
<evidence type="ECO:0000313" key="4">
    <source>
        <dbReference type="Proteomes" id="UP000017090"/>
    </source>
</evidence>
<comment type="caution">
    <text evidence="3">The sequence shown here is derived from an EMBL/GenBank/DDBJ whole genome shotgun (WGS) entry which is preliminary data.</text>
</comment>
<feature type="domain" description="Calcineurin-like phosphoesterase" evidence="2">
    <location>
        <begin position="1"/>
        <end position="161"/>
    </location>
</feature>
<dbReference type="InterPro" id="IPR029052">
    <property type="entry name" value="Metallo-depent_PP-like"/>
</dbReference>
<dbReference type="InterPro" id="IPR024654">
    <property type="entry name" value="Calcineurin-like_PHP_lpxH"/>
</dbReference>
<evidence type="ECO:0000259" key="2">
    <source>
        <dbReference type="Pfam" id="PF12850"/>
    </source>
</evidence>
<dbReference type="EC" id="3.1.-.-" evidence="3"/>
<organism evidence="3 4">
    <name type="scientific">Megasphaera vaginalis</name>
    <name type="common">ex Srinivasan et al. 2021</name>
    <dbReference type="NCBI Taxonomy" id="1111454"/>
    <lineage>
        <taxon>Bacteria</taxon>
        <taxon>Bacillati</taxon>
        <taxon>Bacillota</taxon>
        <taxon>Negativicutes</taxon>
        <taxon>Veillonellales</taxon>
        <taxon>Veillonellaceae</taxon>
        <taxon>Megasphaera</taxon>
    </lineage>
</organism>
<accession>U7ULI2</accession>
<dbReference type="EMBL" id="AWXA01000025">
    <property type="protein sequence ID" value="ERT60282.1"/>
    <property type="molecule type" value="Genomic_DNA"/>
</dbReference>
<dbReference type="Pfam" id="PF12850">
    <property type="entry name" value="Metallophos_2"/>
    <property type="match status" value="1"/>
</dbReference>
<dbReference type="AlphaFoldDB" id="U7ULI2"/>
<dbReference type="OrthoDB" id="9800565at2"/>
<keyword evidence="4" id="KW-1185">Reference proteome</keyword>
<dbReference type="eggNOG" id="COG0622">
    <property type="taxonomic scope" value="Bacteria"/>
</dbReference>
<dbReference type="NCBIfam" id="NF006988">
    <property type="entry name" value="PRK09453.1"/>
    <property type="match status" value="1"/>
</dbReference>
<name>U7ULI2_9FIRM</name>
<gene>
    <name evidence="3" type="ORF">HMPREF1250_0973</name>
</gene>
<dbReference type="PATRIC" id="fig|1111454.3.peg.957"/>
<protein>
    <submittedName>
        <fullName evidence="3">Phosphodiesterase family protein</fullName>
        <ecNumber evidence="3">3.1.-.-</ecNumber>
    </submittedName>
</protein>
<proteinExistence type="inferred from homology"/>